<reference evidence="2" key="1">
    <citation type="submission" date="2021-12" db="EMBL/GenBank/DDBJ databases">
        <authorList>
            <person name="Veyrier F.J."/>
        </authorList>
    </citation>
    <scope>NUCLEOTIDE SEQUENCE</scope>
    <source>
        <strain evidence="2">SAG 1488-6</strain>
    </source>
</reference>
<keyword evidence="1" id="KW-1133">Transmembrane helix</keyword>
<accession>A0ABY4E7E6</accession>
<proteinExistence type="predicted"/>
<keyword evidence="1" id="KW-0472">Membrane</keyword>
<sequence>MKKPEEIIMAVLAALWVVLTYFILNYFGVRTETTLTITGLTLLWSIVTFVFWQKNLLTFIWPVFVGLLVACWWPWFDWFAMKDVIDQSRIGDTLLLTRPWYATWGFKFTIAIVPMIIGYVGVWKLAQRRKQKASPQNLSA</sequence>
<feature type="transmembrane region" description="Helical" evidence="1">
    <location>
        <begin position="101"/>
        <end position="122"/>
    </location>
</feature>
<keyword evidence="1" id="KW-0812">Transmembrane</keyword>
<dbReference type="EMBL" id="CP091512">
    <property type="protein sequence ID" value="UOO91687.1"/>
    <property type="molecule type" value="Genomic_DNA"/>
</dbReference>
<organism evidence="2 3">
    <name type="scientific">Vitreoscilla stercoraria</name>
    <dbReference type="NCBI Taxonomy" id="61"/>
    <lineage>
        <taxon>Bacteria</taxon>
        <taxon>Pseudomonadati</taxon>
        <taxon>Pseudomonadota</taxon>
        <taxon>Betaproteobacteria</taxon>
        <taxon>Neisseriales</taxon>
        <taxon>Neisseriaceae</taxon>
        <taxon>Vitreoscilla</taxon>
    </lineage>
</organism>
<evidence type="ECO:0000313" key="2">
    <source>
        <dbReference type="EMBL" id="UOO91687.1"/>
    </source>
</evidence>
<keyword evidence="3" id="KW-1185">Reference proteome</keyword>
<dbReference type="RefSeq" id="WP_019958719.1">
    <property type="nucleotide sequence ID" value="NZ_CP091512.1"/>
</dbReference>
<feature type="transmembrane region" description="Helical" evidence="1">
    <location>
        <begin position="33"/>
        <end position="52"/>
    </location>
</feature>
<evidence type="ECO:0008006" key="4">
    <source>
        <dbReference type="Google" id="ProtNLM"/>
    </source>
</evidence>
<feature type="transmembrane region" description="Helical" evidence="1">
    <location>
        <begin position="59"/>
        <end position="81"/>
    </location>
</feature>
<feature type="transmembrane region" description="Helical" evidence="1">
    <location>
        <begin position="7"/>
        <end position="27"/>
    </location>
</feature>
<reference evidence="2" key="2">
    <citation type="journal article" date="2022" name="Res Sq">
        <title>Evolution of multicellular longitudinally dividing oral cavity symbionts (Neisseriaceae).</title>
        <authorList>
            <person name="Nyongesa S."/>
            <person name="Weber P."/>
            <person name="Bernet E."/>
            <person name="Pullido F."/>
            <person name="Nieckarz M."/>
            <person name="Delaby M."/>
            <person name="Nieves C."/>
            <person name="Viehboeck T."/>
            <person name="Krause N."/>
            <person name="Rivera-Millot A."/>
            <person name="Nakamura A."/>
            <person name="Vischer N."/>
            <person name="VanNieuwenhze M."/>
            <person name="Brun Y."/>
            <person name="Cava F."/>
            <person name="Bulgheresi S."/>
            <person name="Veyrier F."/>
        </authorList>
    </citation>
    <scope>NUCLEOTIDE SEQUENCE</scope>
    <source>
        <strain evidence="2">SAG 1488-6</strain>
    </source>
</reference>
<name>A0ABY4E7E6_VITST</name>
<dbReference type="Proteomes" id="UP000832034">
    <property type="component" value="Chromosome"/>
</dbReference>
<gene>
    <name evidence="2" type="ORF">LVJ81_08555</name>
</gene>
<evidence type="ECO:0000256" key="1">
    <source>
        <dbReference type="SAM" id="Phobius"/>
    </source>
</evidence>
<evidence type="ECO:0000313" key="3">
    <source>
        <dbReference type="Proteomes" id="UP000832034"/>
    </source>
</evidence>
<protein>
    <recommendedName>
        <fullName evidence="4">Transmembrane protein</fullName>
    </recommendedName>
</protein>